<accession>A0A9Q3I812</accession>
<dbReference type="GO" id="GO:0003723">
    <property type="term" value="F:RNA binding"/>
    <property type="evidence" value="ECO:0007669"/>
    <property type="project" value="UniProtKB-KW"/>
</dbReference>
<dbReference type="GO" id="GO:0046872">
    <property type="term" value="F:metal ion binding"/>
    <property type="evidence" value="ECO:0007669"/>
    <property type="project" value="UniProtKB-KW"/>
</dbReference>
<dbReference type="GO" id="GO:0016787">
    <property type="term" value="F:hydrolase activity"/>
    <property type="evidence" value="ECO:0007669"/>
    <property type="project" value="UniProtKB-KW"/>
</dbReference>
<evidence type="ECO:0000256" key="5">
    <source>
        <dbReference type="ARBA" id="ARBA00022759"/>
    </source>
</evidence>
<keyword evidence="2" id="KW-0548">Nucleotidyltransferase</keyword>
<dbReference type="PANTHER" id="PTHR42648:SF11">
    <property type="entry name" value="TRANSPOSON TY4-P GAG-POL POLYPROTEIN"/>
    <property type="match status" value="1"/>
</dbReference>
<keyword evidence="6" id="KW-0378">Hydrolase</keyword>
<comment type="caution">
    <text evidence="16">The sequence shown here is derived from an EMBL/GenBank/DDBJ whole genome shotgun (WGS) entry which is preliminary data.</text>
</comment>
<evidence type="ECO:0000313" key="17">
    <source>
        <dbReference type="Proteomes" id="UP000765509"/>
    </source>
</evidence>
<evidence type="ECO:0000256" key="13">
    <source>
        <dbReference type="ARBA" id="ARBA00048173"/>
    </source>
</evidence>
<dbReference type="Pfam" id="PF00665">
    <property type="entry name" value="rve"/>
    <property type="match status" value="1"/>
</dbReference>
<reference evidence="16" key="1">
    <citation type="submission" date="2021-03" db="EMBL/GenBank/DDBJ databases">
        <title>Draft genome sequence of rust myrtle Austropuccinia psidii MF-1, a brazilian biotype.</title>
        <authorList>
            <person name="Quecine M.C."/>
            <person name="Pachon D.M.R."/>
            <person name="Bonatelli M.L."/>
            <person name="Correr F.H."/>
            <person name="Franceschini L.M."/>
            <person name="Leite T.F."/>
            <person name="Margarido G.R.A."/>
            <person name="Almeida C.A."/>
            <person name="Ferrarezi J.A."/>
            <person name="Labate C.A."/>
        </authorList>
    </citation>
    <scope>NUCLEOTIDE SEQUENCE</scope>
    <source>
        <strain evidence="16">MF-1</strain>
    </source>
</reference>
<evidence type="ECO:0000259" key="15">
    <source>
        <dbReference type="PROSITE" id="PS50994"/>
    </source>
</evidence>
<dbReference type="GO" id="GO:0006310">
    <property type="term" value="P:DNA recombination"/>
    <property type="evidence" value="ECO:0007669"/>
    <property type="project" value="UniProtKB-KW"/>
</dbReference>
<evidence type="ECO:0000256" key="6">
    <source>
        <dbReference type="ARBA" id="ARBA00022801"/>
    </source>
</evidence>
<dbReference type="InterPro" id="IPR001584">
    <property type="entry name" value="Integrase_cat-core"/>
</dbReference>
<keyword evidence="1" id="KW-0815">Transposition</keyword>
<evidence type="ECO:0000256" key="10">
    <source>
        <dbReference type="ARBA" id="ARBA00022918"/>
    </source>
</evidence>
<keyword evidence="11" id="KW-0808">Transferase</keyword>
<dbReference type="GO" id="GO:0004519">
    <property type="term" value="F:endonuclease activity"/>
    <property type="evidence" value="ECO:0007669"/>
    <property type="project" value="UniProtKB-KW"/>
</dbReference>
<dbReference type="OrthoDB" id="1750614at2759"/>
<comment type="catalytic activity">
    <reaction evidence="14">
        <text>DNA(n) + a 2'-deoxyribonucleoside 5'-triphosphate = DNA(n+1) + diphosphate</text>
        <dbReference type="Rhea" id="RHEA:22508"/>
        <dbReference type="Rhea" id="RHEA-COMP:17339"/>
        <dbReference type="Rhea" id="RHEA-COMP:17340"/>
        <dbReference type="ChEBI" id="CHEBI:33019"/>
        <dbReference type="ChEBI" id="CHEBI:61560"/>
        <dbReference type="ChEBI" id="CHEBI:173112"/>
        <dbReference type="EC" id="2.7.7.7"/>
    </reaction>
</comment>
<keyword evidence="4" id="KW-0479">Metal-binding</keyword>
<evidence type="ECO:0000256" key="7">
    <source>
        <dbReference type="ARBA" id="ARBA00022842"/>
    </source>
</evidence>
<evidence type="ECO:0000256" key="12">
    <source>
        <dbReference type="ARBA" id="ARBA00023172"/>
    </source>
</evidence>
<sequence>MNIKQNNTLVHTTRVNLHLFIPFFYPSSPAAINCISDSIPPPQINLSTRPAHHIAHNMRKLWHQRLGHLSIRNIKQIMQFKAADHIHQPGEVIEADLIGPLPVSNDGKQYALVIQDIFSRLTEIIALTDKSDAKHQLRLWMIKLMNITEFTILVVRTYNGAEFCNHFFNYYLKEKGIIHELSVPYEHHQKGKIERTNHTISEIAKASLIAANLPTSLCAYAFRHAAWIFNRTLQSDSKITPYEIVGSRKPSLFQLKVFGVKAFIFNHQAKKDLGAKTIIGYHLGIMEDSKVSEIQVDDLFDGSMIRQLNKQDSFISVLNSSNDPTAALPMTYNGAMSSLQAEEWKKAMLEKLNSMT</sequence>
<keyword evidence="5" id="KW-0255">Endonuclease</keyword>
<comment type="catalytic activity">
    <reaction evidence="13">
        <text>DNA(n) + a 2'-deoxyribonucleoside 5'-triphosphate = DNA(n+1) + diphosphate</text>
        <dbReference type="Rhea" id="RHEA:22508"/>
        <dbReference type="Rhea" id="RHEA-COMP:17339"/>
        <dbReference type="Rhea" id="RHEA-COMP:17340"/>
        <dbReference type="ChEBI" id="CHEBI:33019"/>
        <dbReference type="ChEBI" id="CHEBI:61560"/>
        <dbReference type="ChEBI" id="CHEBI:173112"/>
        <dbReference type="EC" id="2.7.7.49"/>
    </reaction>
</comment>
<dbReference type="Gene3D" id="3.30.420.10">
    <property type="entry name" value="Ribonuclease H-like superfamily/Ribonuclease H"/>
    <property type="match status" value="1"/>
</dbReference>
<dbReference type="GO" id="GO:0005634">
    <property type="term" value="C:nucleus"/>
    <property type="evidence" value="ECO:0007669"/>
    <property type="project" value="UniProtKB-ARBA"/>
</dbReference>
<evidence type="ECO:0000256" key="9">
    <source>
        <dbReference type="ARBA" id="ARBA00022908"/>
    </source>
</evidence>
<name>A0A9Q3I812_9BASI</name>
<feature type="domain" description="Integrase catalytic" evidence="15">
    <location>
        <begin position="85"/>
        <end position="249"/>
    </location>
</feature>
<dbReference type="GO" id="GO:0003887">
    <property type="term" value="F:DNA-directed DNA polymerase activity"/>
    <property type="evidence" value="ECO:0007669"/>
    <property type="project" value="UniProtKB-KW"/>
</dbReference>
<dbReference type="AlphaFoldDB" id="A0A9Q3I812"/>
<organism evidence="16 17">
    <name type="scientific">Austropuccinia psidii MF-1</name>
    <dbReference type="NCBI Taxonomy" id="1389203"/>
    <lineage>
        <taxon>Eukaryota</taxon>
        <taxon>Fungi</taxon>
        <taxon>Dikarya</taxon>
        <taxon>Basidiomycota</taxon>
        <taxon>Pucciniomycotina</taxon>
        <taxon>Pucciniomycetes</taxon>
        <taxon>Pucciniales</taxon>
        <taxon>Sphaerophragmiaceae</taxon>
        <taxon>Austropuccinia</taxon>
    </lineage>
</organism>
<dbReference type="PANTHER" id="PTHR42648">
    <property type="entry name" value="TRANSPOSASE, PUTATIVE-RELATED"/>
    <property type="match status" value="1"/>
</dbReference>
<evidence type="ECO:0000313" key="16">
    <source>
        <dbReference type="EMBL" id="MBW0529660.1"/>
    </source>
</evidence>
<keyword evidence="3" id="KW-0540">Nuclease</keyword>
<keyword evidence="11" id="KW-0239">DNA-directed DNA polymerase</keyword>
<keyword evidence="8" id="KW-0694">RNA-binding</keyword>
<keyword evidence="9" id="KW-0229">DNA integration</keyword>
<evidence type="ECO:0000256" key="3">
    <source>
        <dbReference type="ARBA" id="ARBA00022722"/>
    </source>
</evidence>
<dbReference type="InterPro" id="IPR012337">
    <property type="entry name" value="RNaseH-like_sf"/>
</dbReference>
<dbReference type="InterPro" id="IPR039537">
    <property type="entry name" value="Retrotran_Ty1/copia-like"/>
</dbReference>
<dbReference type="GO" id="GO:0015074">
    <property type="term" value="P:DNA integration"/>
    <property type="evidence" value="ECO:0007669"/>
    <property type="project" value="UniProtKB-KW"/>
</dbReference>
<dbReference type="PROSITE" id="PS50994">
    <property type="entry name" value="INTEGRASE"/>
    <property type="match status" value="1"/>
</dbReference>
<dbReference type="GO" id="GO:0032196">
    <property type="term" value="P:transposition"/>
    <property type="evidence" value="ECO:0007669"/>
    <property type="project" value="UniProtKB-KW"/>
</dbReference>
<protein>
    <recommendedName>
        <fullName evidence="15">Integrase catalytic domain-containing protein</fullName>
    </recommendedName>
</protein>
<evidence type="ECO:0000256" key="4">
    <source>
        <dbReference type="ARBA" id="ARBA00022723"/>
    </source>
</evidence>
<evidence type="ECO:0000256" key="2">
    <source>
        <dbReference type="ARBA" id="ARBA00022695"/>
    </source>
</evidence>
<dbReference type="InterPro" id="IPR036397">
    <property type="entry name" value="RNaseH_sf"/>
</dbReference>
<evidence type="ECO:0000256" key="11">
    <source>
        <dbReference type="ARBA" id="ARBA00022932"/>
    </source>
</evidence>
<evidence type="ECO:0000256" key="1">
    <source>
        <dbReference type="ARBA" id="ARBA00022578"/>
    </source>
</evidence>
<proteinExistence type="predicted"/>
<evidence type="ECO:0000256" key="8">
    <source>
        <dbReference type="ARBA" id="ARBA00022884"/>
    </source>
</evidence>
<evidence type="ECO:0000256" key="14">
    <source>
        <dbReference type="ARBA" id="ARBA00049244"/>
    </source>
</evidence>
<keyword evidence="17" id="KW-1185">Reference proteome</keyword>
<dbReference type="GO" id="GO:0003964">
    <property type="term" value="F:RNA-directed DNA polymerase activity"/>
    <property type="evidence" value="ECO:0007669"/>
    <property type="project" value="UniProtKB-KW"/>
</dbReference>
<keyword evidence="12" id="KW-0233">DNA recombination</keyword>
<gene>
    <name evidence="16" type="ORF">O181_069375</name>
</gene>
<keyword evidence="7" id="KW-0460">Magnesium</keyword>
<dbReference type="Proteomes" id="UP000765509">
    <property type="component" value="Unassembled WGS sequence"/>
</dbReference>
<dbReference type="EMBL" id="AVOT02035340">
    <property type="protein sequence ID" value="MBW0529660.1"/>
    <property type="molecule type" value="Genomic_DNA"/>
</dbReference>
<keyword evidence="10" id="KW-0695">RNA-directed DNA polymerase</keyword>
<dbReference type="SUPFAM" id="SSF53098">
    <property type="entry name" value="Ribonuclease H-like"/>
    <property type="match status" value="1"/>
</dbReference>